<feature type="domain" description="TonB C-terminal" evidence="2">
    <location>
        <begin position="259"/>
        <end position="351"/>
    </location>
</feature>
<dbReference type="PROSITE" id="PS52015">
    <property type="entry name" value="TONB_CTD"/>
    <property type="match status" value="1"/>
</dbReference>
<sequence>MIRCLLLFGISCLFVRSSYGQLTVFQNKDGYVFTTVDEYGPGTITATSYKKLTYADSPFLAYPIWQPGRVKLDAQGKYMACDIAYNLVENAVLCRFSGDSTVQTLRPDRFIIGNEEFVRQRNRTAGTDYKLYAKVLYDGKTKLLLNVTKRLDPYASASARTGYEKETTINGRYTLEEKYFIRKGDARPEAINLTKNSLLAVLYEQADKLAPRLPARRLTSADVVAILPYYDSLMTVSASRAMRSGGDSVAYVSSSVPISNDPVFAQALHQHIVYPGAAWIQAVYSRVYAGFDVDQQGRVRNVTILSPDNAGMGFAEAVRAGLEKIPTLNPTFAGTYALPVAFTYTNQKESRQPHIPVNRLPDDRLAGRTLLGEFVVPVVVTKPILTSREVWGYFK</sequence>
<evidence type="ECO:0000259" key="2">
    <source>
        <dbReference type="PROSITE" id="PS52015"/>
    </source>
</evidence>
<protein>
    <recommendedName>
        <fullName evidence="2">TonB C-terminal domain-containing protein</fullName>
    </recommendedName>
</protein>
<gene>
    <name evidence="3" type="ORF">CLV58_10722</name>
</gene>
<dbReference type="GO" id="GO:0055085">
    <property type="term" value="P:transmembrane transport"/>
    <property type="evidence" value="ECO:0007669"/>
    <property type="project" value="InterPro"/>
</dbReference>
<dbReference type="SUPFAM" id="SSF74653">
    <property type="entry name" value="TolA/TonB C-terminal domain"/>
    <property type="match status" value="1"/>
</dbReference>
<evidence type="ECO:0000313" key="4">
    <source>
        <dbReference type="Proteomes" id="UP000238375"/>
    </source>
</evidence>
<reference evidence="3 4" key="1">
    <citation type="submission" date="2018-03" db="EMBL/GenBank/DDBJ databases">
        <title>Genomic Encyclopedia of Archaeal and Bacterial Type Strains, Phase II (KMG-II): from individual species to whole genera.</title>
        <authorList>
            <person name="Goeker M."/>
        </authorList>
    </citation>
    <scope>NUCLEOTIDE SEQUENCE [LARGE SCALE GENOMIC DNA]</scope>
    <source>
        <strain evidence="3 4">DSM 28354</strain>
    </source>
</reference>
<dbReference type="EMBL" id="PVTE01000007">
    <property type="protein sequence ID" value="PRY39929.1"/>
    <property type="molecule type" value="Genomic_DNA"/>
</dbReference>
<evidence type="ECO:0000313" key="3">
    <source>
        <dbReference type="EMBL" id="PRY39929.1"/>
    </source>
</evidence>
<feature type="chain" id="PRO_5015436657" description="TonB C-terminal domain-containing protein" evidence="1">
    <location>
        <begin position="21"/>
        <end position="395"/>
    </location>
</feature>
<keyword evidence="4" id="KW-1185">Reference proteome</keyword>
<accession>A0A2T0T2S2</accession>
<dbReference type="RefSeq" id="WP_106137571.1">
    <property type="nucleotide sequence ID" value="NZ_PVTE01000007.1"/>
</dbReference>
<dbReference type="AlphaFoldDB" id="A0A2T0T2S2"/>
<dbReference type="InterPro" id="IPR037682">
    <property type="entry name" value="TonB_C"/>
</dbReference>
<dbReference type="Gene3D" id="3.30.1150.10">
    <property type="match status" value="1"/>
</dbReference>
<dbReference type="Proteomes" id="UP000238375">
    <property type="component" value="Unassembled WGS sequence"/>
</dbReference>
<dbReference type="OrthoDB" id="928068at2"/>
<proteinExistence type="predicted"/>
<comment type="caution">
    <text evidence="3">The sequence shown here is derived from an EMBL/GenBank/DDBJ whole genome shotgun (WGS) entry which is preliminary data.</text>
</comment>
<keyword evidence="1" id="KW-0732">Signal</keyword>
<organism evidence="3 4">
    <name type="scientific">Spirosoma oryzae</name>
    <dbReference type="NCBI Taxonomy" id="1469603"/>
    <lineage>
        <taxon>Bacteria</taxon>
        <taxon>Pseudomonadati</taxon>
        <taxon>Bacteroidota</taxon>
        <taxon>Cytophagia</taxon>
        <taxon>Cytophagales</taxon>
        <taxon>Cytophagaceae</taxon>
        <taxon>Spirosoma</taxon>
    </lineage>
</organism>
<name>A0A2T0T2S2_9BACT</name>
<feature type="signal peptide" evidence="1">
    <location>
        <begin position="1"/>
        <end position="20"/>
    </location>
</feature>
<evidence type="ECO:0000256" key="1">
    <source>
        <dbReference type="SAM" id="SignalP"/>
    </source>
</evidence>